<dbReference type="InterPro" id="IPR015915">
    <property type="entry name" value="Kelch-typ_b-propeller"/>
</dbReference>
<reference evidence="1 2" key="1">
    <citation type="journal article" date="2014" name="Genome Biol. Evol.">
        <title>The secreted proteins of Achlya hypogyna and Thraustotheca clavata identify the ancestral oomycete secretome and reveal gene acquisitions by horizontal gene transfer.</title>
        <authorList>
            <person name="Misner I."/>
            <person name="Blouin N."/>
            <person name="Leonard G."/>
            <person name="Richards T.A."/>
            <person name="Lane C.E."/>
        </authorList>
    </citation>
    <scope>NUCLEOTIDE SEQUENCE [LARGE SCALE GENOMIC DNA]</scope>
    <source>
        <strain evidence="1 2">ATCC 34112</strain>
    </source>
</reference>
<dbReference type="EMBL" id="JNBS01000608">
    <property type="protein sequence ID" value="OQS04470.1"/>
    <property type="molecule type" value="Genomic_DNA"/>
</dbReference>
<dbReference type="OrthoDB" id="199876at2759"/>
<dbReference type="SUPFAM" id="SSF117281">
    <property type="entry name" value="Kelch motif"/>
    <property type="match status" value="1"/>
</dbReference>
<comment type="caution">
    <text evidence="1">The sequence shown here is derived from an EMBL/GenBank/DDBJ whole genome shotgun (WGS) entry which is preliminary data.</text>
</comment>
<keyword evidence="2" id="KW-1185">Reference proteome</keyword>
<evidence type="ECO:0000313" key="1">
    <source>
        <dbReference type="EMBL" id="OQS04470.1"/>
    </source>
</evidence>
<feature type="non-terminal residue" evidence="1">
    <location>
        <position position="164"/>
    </location>
</feature>
<dbReference type="AlphaFoldDB" id="A0A1W0A345"/>
<protein>
    <submittedName>
        <fullName evidence="1">Uncharacterized protein</fullName>
    </submittedName>
</protein>
<proteinExistence type="predicted"/>
<organism evidence="1 2">
    <name type="scientific">Thraustotheca clavata</name>
    <dbReference type="NCBI Taxonomy" id="74557"/>
    <lineage>
        <taxon>Eukaryota</taxon>
        <taxon>Sar</taxon>
        <taxon>Stramenopiles</taxon>
        <taxon>Oomycota</taxon>
        <taxon>Saprolegniomycetes</taxon>
        <taxon>Saprolegniales</taxon>
        <taxon>Achlyaceae</taxon>
        <taxon>Thraustotheca</taxon>
    </lineage>
</organism>
<gene>
    <name evidence="1" type="ORF">THRCLA_03293</name>
</gene>
<sequence>MWIYGGFSIMTNTFEEENVAYNDMLVAPLKNLPHRRYDHGIATWSGHLLLYGGLFQYCLGDLWLRNTSTIPIIHADESTPSGDQSSFGLICVLNWIYFSYFSRVTMLIEADTVILLDTNYNLILHHQLQLKHLEFHMKNLKQMPVDFEPNVMLTLLQCNHFFDQ</sequence>
<evidence type="ECO:0000313" key="2">
    <source>
        <dbReference type="Proteomes" id="UP000243217"/>
    </source>
</evidence>
<dbReference type="Proteomes" id="UP000243217">
    <property type="component" value="Unassembled WGS sequence"/>
</dbReference>
<accession>A0A1W0A345</accession>
<name>A0A1W0A345_9STRA</name>